<evidence type="ECO:0000256" key="1">
    <source>
        <dbReference type="SAM" id="MobiDB-lite"/>
    </source>
</evidence>
<sequence>MKKDKIIEYLISEGEIFDHLIDGDLHKLTANQYILLDDDSNTFKLIQLILGKKEKSILDSKGKEITQKEEIIEGYKTIKSFDISNVSNVDIDKYAMSRVYTFDNGEKIRVNSDYASFENYLSKHHISSNFQERKWYRKIIGFRSVTPWKMILTTLITLGLIFLVFDALTENETEKNDRIAQELKDKQEGERLVKQAKEQENKKKEEKKQKIKNEVKEKKQHEKDYKNDFASVTENQMHLIDKYWNENWINTFDGISDGSINNFDAYGKMADLETKYQNLIKSYDNMPTPDYFTDTDRESFETYKREIQSMLGNRIKGIERAKILFNENNVKPEDLEYIKQIIKEADKHMVSGIAALTSLNMQYNHEYKK</sequence>
<evidence type="ECO:0000313" key="3">
    <source>
        <dbReference type="EMBL" id="QYA32034.1"/>
    </source>
</evidence>
<keyword evidence="2" id="KW-0472">Membrane</keyword>
<keyword evidence="2" id="KW-0812">Transmembrane</keyword>
<evidence type="ECO:0000256" key="2">
    <source>
        <dbReference type="SAM" id="Phobius"/>
    </source>
</evidence>
<reference evidence="3" key="1">
    <citation type="submission" date="2021-07" db="EMBL/GenBank/DDBJ databases">
        <title>Prevalence and characterization of methicillin-resistant Macrococcus spp. in food producing animals and meat in Switzerland in 2019.</title>
        <authorList>
            <person name="Keller J.E."/>
            <person name="Schwendener S."/>
            <person name="Neuenschwander J."/>
            <person name="Overesch G."/>
            <person name="Perreten V."/>
        </authorList>
    </citation>
    <scope>NUCLEOTIDE SEQUENCE</scope>
    <source>
        <strain evidence="3">19Msa1099</strain>
    </source>
</reference>
<proteinExistence type="predicted"/>
<dbReference type="EMBL" id="CP079955">
    <property type="protein sequence ID" value="QYA32034.1"/>
    <property type="molecule type" value="Genomic_DNA"/>
</dbReference>
<protein>
    <submittedName>
        <fullName evidence="3">Uncharacterized protein</fullName>
    </submittedName>
</protein>
<dbReference type="AlphaFoldDB" id="A0AAT9P2Z0"/>
<accession>A0AAT9P2Z0</accession>
<feature type="region of interest" description="Disordered" evidence="1">
    <location>
        <begin position="190"/>
        <end position="223"/>
    </location>
</feature>
<organism evidence="3">
    <name type="scientific">Macrococcus psychrotolerans</name>
    <dbReference type="NCBI Taxonomy" id="3039389"/>
    <lineage>
        <taxon>Bacteria</taxon>
        <taxon>Bacillati</taxon>
        <taxon>Bacillota</taxon>
        <taxon>Bacilli</taxon>
        <taxon>Bacillales</taxon>
        <taxon>Staphylococcaceae</taxon>
        <taxon>Macrococcus</taxon>
    </lineage>
</organism>
<keyword evidence="2" id="KW-1133">Transmembrane helix</keyword>
<name>A0AAT9P2Z0_9STAP</name>
<feature type="transmembrane region" description="Helical" evidence="2">
    <location>
        <begin position="147"/>
        <end position="165"/>
    </location>
</feature>
<gene>
    <name evidence="3" type="ORF">KYI10_06425</name>
</gene>